<accession>A0A8S0SN03</accession>
<dbReference type="PANTHER" id="PTHR10992">
    <property type="entry name" value="METHYLESTERASE FAMILY MEMBER"/>
    <property type="match status" value="1"/>
</dbReference>
<sequence length="318" mass="36146">MTSEKQQKHFVLVHGACHGAWCWYRLQSLLEAEGHCVTAIDLAASGINPIKLDELHTFSEYTMPLFEVMESIPPDEKVVLVGHSLGGMNMAFAMEKYPQKISVAIFIAAIMPDTVHTPIYFFEQVIEGTTKEDSMDNQFIPIGRPGDHVMSMLFGPQYTSSKLYQLCPSEDAALAKALMRPISNFWDDLLKKSAFSNKTYGSVKRAYIMPDEDKALKVEYQRWQIKNSGAAIVKEIKDADHMAMIFKPHELCQLLLDIVWEGKCPRPRPAKDFIVLFPPQSLLKEGSSEAGRNDAIFHPIYYLNFILFLFLLLLLFKF</sequence>
<dbReference type="GO" id="GO:0080030">
    <property type="term" value="F:methyl indole-3-acetate esterase activity"/>
    <property type="evidence" value="ECO:0007669"/>
    <property type="project" value="TreeGrafter"/>
</dbReference>
<protein>
    <submittedName>
        <fullName evidence="4">Salicylic acid-binding 2-like</fullName>
    </submittedName>
</protein>
<evidence type="ECO:0000313" key="5">
    <source>
        <dbReference type="Proteomes" id="UP000594638"/>
    </source>
</evidence>
<feature type="domain" description="AB hydrolase-1" evidence="3">
    <location>
        <begin position="9"/>
        <end position="248"/>
    </location>
</feature>
<dbReference type="Pfam" id="PF00561">
    <property type="entry name" value="Abhydrolase_1"/>
    <property type="match status" value="1"/>
</dbReference>
<dbReference type="Gramene" id="OE9A078333T1">
    <property type="protein sequence ID" value="OE9A078333C1"/>
    <property type="gene ID" value="OE9A078333"/>
</dbReference>
<evidence type="ECO:0000256" key="2">
    <source>
        <dbReference type="SAM" id="Phobius"/>
    </source>
</evidence>
<dbReference type="InterPro" id="IPR000073">
    <property type="entry name" value="AB_hydrolase_1"/>
</dbReference>
<dbReference type="Gene3D" id="3.40.50.1820">
    <property type="entry name" value="alpha/beta hydrolase"/>
    <property type="match status" value="1"/>
</dbReference>
<keyword evidence="2" id="KW-1133">Transmembrane helix</keyword>
<dbReference type="AlphaFoldDB" id="A0A8S0SN03"/>
<dbReference type="EMBL" id="CACTIH010005463">
    <property type="protein sequence ID" value="CAA2993969.1"/>
    <property type="molecule type" value="Genomic_DNA"/>
</dbReference>
<feature type="transmembrane region" description="Helical" evidence="2">
    <location>
        <begin position="296"/>
        <end position="316"/>
    </location>
</feature>
<evidence type="ECO:0000256" key="1">
    <source>
        <dbReference type="ARBA" id="ARBA00022801"/>
    </source>
</evidence>
<reference evidence="4 5" key="1">
    <citation type="submission" date="2019-12" db="EMBL/GenBank/DDBJ databases">
        <authorList>
            <person name="Alioto T."/>
            <person name="Alioto T."/>
            <person name="Gomez Garrido J."/>
        </authorList>
    </citation>
    <scope>NUCLEOTIDE SEQUENCE [LARGE SCALE GENOMIC DNA]</scope>
</reference>
<proteinExistence type="predicted"/>
<keyword evidence="1" id="KW-0378">Hydrolase</keyword>
<name>A0A8S0SN03_OLEEU</name>
<keyword evidence="5" id="KW-1185">Reference proteome</keyword>
<dbReference type="OrthoDB" id="408373at2759"/>
<dbReference type="PANTHER" id="PTHR10992:SF1083">
    <property type="entry name" value="METHYLESTERASE 1"/>
    <property type="match status" value="1"/>
</dbReference>
<dbReference type="InterPro" id="IPR045889">
    <property type="entry name" value="MES/HNL"/>
</dbReference>
<keyword evidence="2" id="KW-0812">Transmembrane</keyword>
<gene>
    <name evidence="4" type="ORF">OLEA9_A078333</name>
</gene>
<comment type="caution">
    <text evidence="4">The sequence shown here is derived from an EMBL/GenBank/DDBJ whole genome shotgun (WGS) entry which is preliminary data.</text>
</comment>
<dbReference type="InterPro" id="IPR029058">
    <property type="entry name" value="AB_hydrolase_fold"/>
</dbReference>
<evidence type="ECO:0000313" key="4">
    <source>
        <dbReference type="EMBL" id="CAA2993969.1"/>
    </source>
</evidence>
<dbReference type="SUPFAM" id="SSF53474">
    <property type="entry name" value="alpha/beta-Hydrolases"/>
    <property type="match status" value="1"/>
</dbReference>
<dbReference type="GO" id="GO:0080031">
    <property type="term" value="F:methyl salicylate esterase activity"/>
    <property type="evidence" value="ECO:0007669"/>
    <property type="project" value="TreeGrafter"/>
</dbReference>
<dbReference type="Proteomes" id="UP000594638">
    <property type="component" value="Unassembled WGS sequence"/>
</dbReference>
<evidence type="ECO:0000259" key="3">
    <source>
        <dbReference type="Pfam" id="PF00561"/>
    </source>
</evidence>
<dbReference type="GO" id="GO:0009696">
    <property type="term" value="P:salicylic acid metabolic process"/>
    <property type="evidence" value="ECO:0007669"/>
    <property type="project" value="TreeGrafter"/>
</dbReference>
<dbReference type="GO" id="GO:0080032">
    <property type="term" value="F:methyl jasmonate esterase activity"/>
    <property type="evidence" value="ECO:0007669"/>
    <property type="project" value="TreeGrafter"/>
</dbReference>
<dbReference type="GO" id="GO:0009694">
    <property type="term" value="P:jasmonic acid metabolic process"/>
    <property type="evidence" value="ECO:0007669"/>
    <property type="project" value="TreeGrafter"/>
</dbReference>
<keyword evidence="2" id="KW-0472">Membrane</keyword>
<organism evidence="4 5">
    <name type="scientific">Olea europaea subsp. europaea</name>
    <dbReference type="NCBI Taxonomy" id="158383"/>
    <lineage>
        <taxon>Eukaryota</taxon>
        <taxon>Viridiplantae</taxon>
        <taxon>Streptophyta</taxon>
        <taxon>Embryophyta</taxon>
        <taxon>Tracheophyta</taxon>
        <taxon>Spermatophyta</taxon>
        <taxon>Magnoliopsida</taxon>
        <taxon>eudicotyledons</taxon>
        <taxon>Gunneridae</taxon>
        <taxon>Pentapetalae</taxon>
        <taxon>asterids</taxon>
        <taxon>lamiids</taxon>
        <taxon>Lamiales</taxon>
        <taxon>Oleaceae</taxon>
        <taxon>Oleeae</taxon>
        <taxon>Olea</taxon>
    </lineage>
</organism>
<dbReference type="FunFam" id="3.40.50.1820:FF:000051">
    <property type="entry name" value="(S)-hydroxynitrile lyase"/>
    <property type="match status" value="1"/>
</dbReference>